<accession>A0A1S2VDA5</accession>
<reference evidence="2 3" key="1">
    <citation type="submission" date="2016-10" db="EMBL/GenBank/DDBJ databases">
        <title>Arsenicibacter rosenii gen. nov., sp. nov., an efficient arsenic-methylating bacterium isolated from an arsenic-contaminated paddy soil.</title>
        <authorList>
            <person name="Huang K."/>
        </authorList>
    </citation>
    <scope>NUCLEOTIDE SEQUENCE [LARGE SCALE GENOMIC DNA]</scope>
    <source>
        <strain evidence="2 3">SM-1</strain>
    </source>
</reference>
<comment type="caution">
    <text evidence="2">The sequence shown here is derived from an EMBL/GenBank/DDBJ whole genome shotgun (WGS) entry which is preliminary data.</text>
</comment>
<feature type="signal peptide" evidence="1">
    <location>
        <begin position="1"/>
        <end position="19"/>
    </location>
</feature>
<dbReference type="Proteomes" id="UP000181790">
    <property type="component" value="Unassembled WGS sequence"/>
</dbReference>
<dbReference type="AlphaFoldDB" id="A0A1S2VDA5"/>
<dbReference type="OrthoDB" id="956510at2"/>
<dbReference type="RefSeq" id="WP_071506462.1">
    <property type="nucleotide sequence ID" value="NZ_MORL01000032.1"/>
</dbReference>
<name>A0A1S2VDA5_9BACT</name>
<keyword evidence="1" id="KW-0732">Signal</keyword>
<evidence type="ECO:0000256" key="1">
    <source>
        <dbReference type="SAM" id="SignalP"/>
    </source>
</evidence>
<evidence type="ECO:0008006" key="4">
    <source>
        <dbReference type="Google" id="ProtNLM"/>
    </source>
</evidence>
<sequence length="134" mass="14178">MRSFLLRKPLSVLLITALAGLTGCHTKDPLPADTWSEDCVQLSPVQGGYKLSGLCCAYLNLPVLNLSKGGTFTVNGTYFTFTGAGFAPIATVVDGKLSDNGKQLTIAYTVNQIAETHVLKPGVATATCDYCKCD</sequence>
<proteinExistence type="predicted"/>
<dbReference type="EMBL" id="MORL01000032">
    <property type="protein sequence ID" value="OIN55908.1"/>
    <property type="molecule type" value="Genomic_DNA"/>
</dbReference>
<dbReference type="PROSITE" id="PS51257">
    <property type="entry name" value="PROKAR_LIPOPROTEIN"/>
    <property type="match status" value="1"/>
</dbReference>
<organism evidence="2 3">
    <name type="scientific">Arsenicibacter rosenii</name>
    <dbReference type="NCBI Taxonomy" id="1750698"/>
    <lineage>
        <taxon>Bacteria</taxon>
        <taxon>Pseudomonadati</taxon>
        <taxon>Bacteroidota</taxon>
        <taxon>Cytophagia</taxon>
        <taxon>Cytophagales</taxon>
        <taxon>Spirosomataceae</taxon>
        <taxon>Arsenicibacter</taxon>
    </lineage>
</organism>
<keyword evidence="3" id="KW-1185">Reference proteome</keyword>
<gene>
    <name evidence="2" type="ORF">BLX24_27545</name>
</gene>
<protein>
    <recommendedName>
        <fullName evidence="4">Lipoprotein</fullName>
    </recommendedName>
</protein>
<feature type="chain" id="PRO_5010306201" description="Lipoprotein" evidence="1">
    <location>
        <begin position="20"/>
        <end position="134"/>
    </location>
</feature>
<evidence type="ECO:0000313" key="3">
    <source>
        <dbReference type="Proteomes" id="UP000181790"/>
    </source>
</evidence>
<evidence type="ECO:0000313" key="2">
    <source>
        <dbReference type="EMBL" id="OIN55908.1"/>
    </source>
</evidence>